<evidence type="ECO:0000259" key="1">
    <source>
        <dbReference type="Pfam" id="PF09272"/>
    </source>
</evidence>
<dbReference type="GO" id="GO:0070008">
    <property type="term" value="F:serine-type exopeptidase activity"/>
    <property type="evidence" value="ECO:0007669"/>
    <property type="project" value="InterPro"/>
</dbReference>
<dbReference type="Pfam" id="PF09272">
    <property type="entry name" value="Hepsin-SRCR"/>
    <property type="match status" value="1"/>
</dbReference>
<comment type="caution">
    <text evidence="2">The sequence shown here is derived from an EMBL/GenBank/DDBJ whole genome shotgun (WGS) entry which is preliminary data.</text>
</comment>
<accession>Q4RFF9</accession>
<organism evidence="2">
    <name type="scientific">Tetraodon nigroviridis</name>
    <name type="common">Spotted green pufferfish</name>
    <name type="synonym">Chelonodon nigroviridis</name>
    <dbReference type="NCBI Taxonomy" id="99883"/>
    <lineage>
        <taxon>Eukaryota</taxon>
        <taxon>Metazoa</taxon>
        <taxon>Chordata</taxon>
        <taxon>Craniata</taxon>
        <taxon>Vertebrata</taxon>
        <taxon>Euteleostomi</taxon>
        <taxon>Actinopterygii</taxon>
        <taxon>Neopterygii</taxon>
        <taxon>Teleostei</taxon>
        <taxon>Neoteleostei</taxon>
        <taxon>Acanthomorphata</taxon>
        <taxon>Eupercaria</taxon>
        <taxon>Tetraodontiformes</taxon>
        <taxon>Tetradontoidea</taxon>
        <taxon>Tetraodontidae</taxon>
        <taxon>Tetraodon</taxon>
    </lineage>
</organism>
<gene>
    <name evidence="2" type="ORF">GSTENG00035338001</name>
</gene>
<dbReference type="AlphaFoldDB" id="Q4RFF9"/>
<dbReference type="GO" id="GO:0004252">
    <property type="term" value="F:serine-type endopeptidase activity"/>
    <property type="evidence" value="ECO:0007669"/>
    <property type="project" value="InterPro"/>
</dbReference>
<dbReference type="EMBL" id="CAAE01015119">
    <property type="protein sequence ID" value="CAG12873.1"/>
    <property type="molecule type" value="Genomic_DNA"/>
</dbReference>
<evidence type="ECO:0000313" key="2">
    <source>
        <dbReference type="EMBL" id="CAG12873.1"/>
    </source>
</evidence>
<dbReference type="KEGG" id="tng:GSTEN00035338G001"/>
<feature type="domain" description="Hepsin SRCR" evidence="1">
    <location>
        <begin position="8"/>
        <end position="57"/>
    </location>
</feature>
<reference evidence="2" key="2">
    <citation type="submission" date="2004-02" db="EMBL/GenBank/DDBJ databases">
        <authorList>
            <consortium name="Genoscope"/>
            <consortium name="Whitehead Institute Centre for Genome Research"/>
        </authorList>
    </citation>
    <scope>NUCLEOTIDE SEQUENCE</scope>
</reference>
<sequence length="96" mass="10877">MEEDTGVYDVASVPEASGDGGEFFCVKPKELSYGKKIKDSLFPCDCESREVLTLLCQGKMFSRTHYHCPAHCGHSLTFFHMLSWSFSCDLWVFVLL</sequence>
<name>Q4RFF9_TETNG</name>
<protein>
    <submittedName>
        <fullName evidence="2">(spotted green pufferfish) hypothetical protein</fullName>
    </submittedName>
</protein>
<proteinExistence type="predicted"/>
<reference evidence="2" key="1">
    <citation type="journal article" date="2004" name="Nature">
        <title>Genome duplication in the teleost fish Tetraodon nigroviridis reveals the early vertebrate proto-karyotype.</title>
        <authorList>
            <person name="Jaillon O."/>
            <person name="Aury J.-M."/>
            <person name="Brunet F."/>
            <person name="Petit J.-L."/>
            <person name="Stange-Thomann N."/>
            <person name="Mauceli E."/>
            <person name="Bouneau L."/>
            <person name="Fischer C."/>
            <person name="Ozouf-Costaz C."/>
            <person name="Bernot A."/>
            <person name="Nicaud S."/>
            <person name="Jaffe D."/>
            <person name="Fisher S."/>
            <person name="Lutfalla G."/>
            <person name="Dossat C."/>
            <person name="Segurens B."/>
            <person name="Dasilva C."/>
            <person name="Salanoubat M."/>
            <person name="Levy M."/>
            <person name="Boudet N."/>
            <person name="Castellano S."/>
            <person name="Anthouard V."/>
            <person name="Jubin C."/>
            <person name="Castelli V."/>
            <person name="Katinka M."/>
            <person name="Vacherie B."/>
            <person name="Biemont C."/>
            <person name="Skalli Z."/>
            <person name="Cattolico L."/>
            <person name="Poulain J."/>
            <person name="De Berardinis V."/>
            <person name="Cruaud C."/>
            <person name="Duprat S."/>
            <person name="Brottier P."/>
            <person name="Coutanceau J.-P."/>
            <person name="Gouzy J."/>
            <person name="Parra G."/>
            <person name="Lardier G."/>
            <person name="Chapple C."/>
            <person name="McKernan K.J."/>
            <person name="McEwan P."/>
            <person name="Bosak S."/>
            <person name="Kellis M."/>
            <person name="Volff J.-N."/>
            <person name="Guigo R."/>
            <person name="Zody M.C."/>
            <person name="Mesirov J."/>
            <person name="Lindblad-Toh K."/>
            <person name="Birren B."/>
            <person name="Nusbaum C."/>
            <person name="Kahn D."/>
            <person name="Robinson-Rechavi M."/>
            <person name="Laudet V."/>
            <person name="Schachter V."/>
            <person name="Quetier F."/>
            <person name="Saurin W."/>
            <person name="Scarpelli C."/>
            <person name="Wincker P."/>
            <person name="Lander E.S."/>
            <person name="Weissenbach J."/>
            <person name="Roest Crollius H."/>
        </authorList>
    </citation>
    <scope>NUCLEOTIDE SEQUENCE [LARGE SCALE GENOMIC DNA]</scope>
</reference>
<dbReference type="InterPro" id="IPR015352">
    <property type="entry name" value="Hepsin-SRCR_dom"/>
</dbReference>